<keyword evidence="2" id="KW-0812">Transmembrane</keyword>
<dbReference type="InterPro" id="IPR033138">
    <property type="entry name" value="Cu_oxidase_CS"/>
</dbReference>
<feature type="transmembrane region" description="Helical" evidence="2">
    <location>
        <begin position="240"/>
        <end position="262"/>
    </location>
</feature>
<feature type="transmembrane region" description="Helical" evidence="2">
    <location>
        <begin position="274"/>
        <end position="295"/>
    </location>
</feature>
<dbReference type="RefSeq" id="WP_105332484.1">
    <property type="nucleotide sequence ID" value="NZ_PUHY01000015.1"/>
</dbReference>
<evidence type="ECO:0000256" key="1">
    <source>
        <dbReference type="ARBA" id="ARBA00022723"/>
    </source>
</evidence>
<evidence type="ECO:0000313" key="3">
    <source>
        <dbReference type="EMBL" id="PQO29289.1"/>
    </source>
</evidence>
<evidence type="ECO:0008006" key="5">
    <source>
        <dbReference type="Google" id="ProtNLM"/>
    </source>
</evidence>
<dbReference type="PROSITE" id="PS00079">
    <property type="entry name" value="MULTICOPPER_OXIDASE1"/>
    <property type="match status" value="1"/>
</dbReference>
<dbReference type="OrthoDB" id="239334at2"/>
<protein>
    <recommendedName>
        <fullName evidence="5">DUF3592 domain-containing protein</fullName>
    </recommendedName>
</protein>
<evidence type="ECO:0000313" key="4">
    <source>
        <dbReference type="Proteomes" id="UP000238322"/>
    </source>
</evidence>
<evidence type="ECO:0000256" key="2">
    <source>
        <dbReference type="SAM" id="Phobius"/>
    </source>
</evidence>
<comment type="caution">
    <text evidence="3">The sequence shown here is derived from an EMBL/GenBank/DDBJ whole genome shotgun (WGS) entry which is preliminary data.</text>
</comment>
<accession>A0A2S8FAX4</accession>
<gene>
    <name evidence="3" type="ORF">C5Y83_24710</name>
</gene>
<feature type="transmembrane region" description="Helical" evidence="2">
    <location>
        <begin position="155"/>
        <end position="182"/>
    </location>
</feature>
<dbReference type="AlphaFoldDB" id="A0A2S8FAX4"/>
<dbReference type="EMBL" id="PUHY01000015">
    <property type="protein sequence ID" value="PQO29289.1"/>
    <property type="molecule type" value="Genomic_DNA"/>
</dbReference>
<dbReference type="GO" id="GO:0046872">
    <property type="term" value="F:metal ion binding"/>
    <property type="evidence" value="ECO:0007669"/>
    <property type="project" value="UniProtKB-KW"/>
</dbReference>
<sequence length="437" mass="49538">MPRWFRIWEKKRGSRRTVSRVVATVGETFFFSALFFFGVIFTAMAGASTWLETWPIRSMFPEVAYVKGEGIIQEIRVVEVGSDDYPRFKPEALVLIELPERNYLRWTLRRNEITFATEEEAWQRLDGYKPGWIYPAWHDPDRPAQSIVLERTPAYGLWVIFLVLISFIVIGGIGLIYTLLLMGTSVERRAAMAKKAKTLELLRESMPAATFPSIPNDANLTNSPGVRLAFRLPIEVSPGWWLLATLIFSLLWSGMAAVFFIAALGKHLAGNPDWLLSIVALPTTAIALAAIYQFLREVTNQTRVGPTGLEISNHPLYPGKEYRVFVTQAGKMKVKQLRITLICEEAATFLQGTDVRSETKRVFEEEVAVARGFEIKPGMPFEADYQLKVPEGSMHSFKSDHNAIHWKLVVQINADHSTRLSRSFPIVVYPAEVELVR</sequence>
<organism evidence="3 4">
    <name type="scientific">Blastopirellula marina</name>
    <dbReference type="NCBI Taxonomy" id="124"/>
    <lineage>
        <taxon>Bacteria</taxon>
        <taxon>Pseudomonadati</taxon>
        <taxon>Planctomycetota</taxon>
        <taxon>Planctomycetia</taxon>
        <taxon>Pirellulales</taxon>
        <taxon>Pirellulaceae</taxon>
        <taxon>Blastopirellula</taxon>
    </lineage>
</organism>
<reference evidence="3 4" key="1">
    <citation type="submission" date="2018-02" db="EMBL/GenBank/DDBJ databases">
        <title>Comparative genomes isolates from brazilian mangrove.</title>
        <authorList>
            <person name="Araujo J.E."/>
            <person name="Taketani R.G."/>
            <person name="Silva M.C.P."/>
            <person name="Loureco M.V."/>
            <person name="Andreote F.D."/>
        </authorList>
    </citation>
    <scope>NUCLEOTIDE SEQUENCE [LARGE SCALE GENOMIC DNA]</scope>
    <source>
        <strain evidence="3 4">Hex-1 MGV</strain>
    </source>
</reference>
<name>A0A2S8FAX4_9BACT</name>
<keyword evidence="2" id="KW-1133">Transmembrane helix</keyword>
<proteinExistence type="predicted"/>
<keyword evidence="2" id="KW-0472">Membrane</keyword>
<keyword evidence="1" id="KW-0479">Metal-binding</keyword>
<dbReference type="Proteomes" id="UP000238322">
    <property type="component" value="Unassembled WGS sequence"/>
</dbReference>
<feature type="transmembrane region" description="Helical" evidence="2">
    <location>
        <begin position="21"/>
        <end position="51"/>
    </location>
</feature>